<proteinExistence type="predicted"/>
<comment type="caution">
    <text evidence="3">The sequence shown here is derived from an EMBL/GenBank/DDBJ whole genome shotgun (WGS) entry which is preliminary data.</text>
</comment>
<protein>
    <submittedName>
        <fullName evidence="3">Uncharacterized protein</fullName>
    </submittedName>
</protein>
<gene>
    <name evidence="3" type="ORF">A2Y64_05125</name>
</gene>
<dbReference type="Proteomes" id="UP000177187">
    <property type="component" value="Unassembled WGS sequence"/>
</dbReference>
<dbReference type="AlphaFoldDB" id="A0A1F5FB24"/>
<evidence type="ECO:0000313" key="3">
    <source>
        <dbReference type="EMBL" id="OGD76846.1"/>
    </source>
</evidence>
<feature type="signal peptide" evidence="2">
    <location>
        <begin position="1"/>
        <end position="20"/>
    </location>
</feature>
<dbReference type="PROSITE" id="PS51257">
    <property type="entry name" value="PROKAR_LIPOPROTEIN"/>
    <property type="match status" value="1"/>
</dbReference>
<feature type="chain" id="PRO_5009518538" evidence="2">
    <location>
        <begin position="21"/>
        <end position="132"/>
    </location>
</feature>
<name>A0A1F5FB24_9BACT</name>
<sequence length="132" mass="14683">MRYTLLIAAAAVLALGLASCGDPETVIEPFAGYVSYEFSQAEVEAGNGWLQIAELEYNSVDEAPGVQVWGDGDQDADDDGDGPGEPYARWDQLAPEDYRLRDDQLYIYLSDDDSENSRHYRVVISRRSLNLD</sequence>
<evidence type="ECO:0000313" key="4">
    <source>
        <dbReference type="Proteomes" id="UP000177187"/>
    </source>
</evidence>
<dbReference type="STRING" id="1817816.A2Y64_05125"/>
<feature type="region of interest" description="Disordered" evidence="1">
    <location>
        <begin position="67"/>
        <end position="91"/>
    </location>
</feature>
<evidence type="ECO:0000256" key="1">
    <source>
        <dbReference type="SAM" id="MobiDB-lite"/>
    </source>
</evidence>
<accession>A0A1F5FB24</accession>
<dbReference type="EMBL" id="MFAF01000060">
    <property type="protein sequence ID" value="OGD76846.1"/>
    <property type="molecule type" value="Genomic_DNA"/>
</dbReference>
<feature type="compositionally biased region" description="Acidic residues" evidence="1">
    <location>
        <begin position="72"/>
        <end position="82"/>
    </location>
</feature>
<organism evidence="3 4">
    <name type="scientific">Candidatus Coatesbacteria bacterium RBG_13_66_14</name>
    <dbReference type="NCBI Taxonomy" id="1817816"/>
    <lineage>
        <taxon>Bacteria</taxon>
        <taxon>Candidatus Coatesiibacteriota</taxon>
    </lineage>
</organism>
<evidence type="ECO:0000256" key="2">
    <source>
        <dbReference type="SAM" id="SignalP"/>
    </source>
</evidence>
<keyword evidence="2" id="KW-0732">Signal</keyword>
<reference evidence="3 4" key="1">
    <citation type="journal article" date="2016" name="Nat. Commun.">
        <title>Thousands of microbial genomes shed light on interconnected biogeochemical processes in an aquifer system.</title>
        <authorList>
            <person name="Anantharaman K."/>
            <person name="Brown C.T."/>
            <person name="Hug L.A."/>
            <person name="Sharon I."/>
            <person name="Castelle C.J."/>
            <person name="Probst A.J."/>
            <person name="Thomas B.C."/>
            <person name="Singh A."/>
            <person name="Wilkins M.J."/>
            <person name="Karaoz U."/>
            <person name="Brodie E.L."/>
            <person name="Williams K.H."/>
            <person name="Hubbard S.S."/>
            <person name="Banfield J.F."/>
        </authorList>
    </citation>
    <scope>NUCLEOTIDE SEQUENCE [LARGE SCALE GENOMIC DNA]</scope>
</reference>